<feature type="region of interest" description="Disordered" evidence="4">
    <location>
        <begin position="107"/>
        <end position="132"/>
    </location>
</feature>
<dbReference type="SUPFAM" id="SSF47769">
    <property type="entry name" value="SAM/Pointed domain"/>
    <property type="match status" value="1"/>
</dbReference>
<organism evidence="6 7">
    <name type="scientific">Durusdinium trenchii</name>
    <dbReference type="NCBI Taxonomy" id="1381693"/>
    <lineage>
        <taxon>Eukaryota</taxon>
        <taxon>Sar</taxon>
        <taxon>Alveolata</taxon>
        <taxon>Dinophyceae</taxon>
        <taxon>Suessiales</taxon>
        <taxon>Symbiodiniaceae</taxon>
        <taxon>Durusdinium</taxon>
    </lineage>
</organism>
<comment type="caution">
    <text evidence="6">The sequence shown here is derived from an EMBL/GenBank/DDBJ whole genome shotgun (WGS) entry which is preliminary data.</text>
</comment>
<keyword evidence="7" id="KW-1185">Reference proteome</keyword>
<keyword evidence="2" id="KW-0863">Zinc-finger</keyword>
<evidence type="ECO:0000256" key="3">
    <source>
        <dbReference type="ARBA" id="ARBA00022833"/>
    </source>
</evidence>
<dbReference type="InterPro" id="IPR013761">
    <property type="entry name" value="SAM/pointed_sf"/>
</dbReference>
<dbReference type="EMBL" id="CAXAMM010036224">
    <property type="protein sequence ID" value="CAK9075526.1"/>
    <property type="molecule type" value="Genomic_DNA"/>
</dbReference>
<evidence type="ECO:0000313" key="6">
    <source>
        <dbReference type="EMBL" id="CAK9075526.1"/>
    </source>
</evidence>
<keyword evidence="1" id="KW-0479">Metal-binding</keyword>
<dbReference type="CDD" id="cd09487">
    <property type="entry name" value="SAM_superfamily"/>
    <property type="match status" value="1"/>
</dbReference>
<keyword evidence="3" id="KW-0862">Zinc</keyword>
<evidence type="ECO:0000256" key="1">
    <source>
        <dbReference type="ARBA" id="ARBA00022723"/>
    </source>
</evidence>
<evidence type="ECO:0000313" key="7">
    <source>
        <dbReference type="Proteomes" id="UP001642464"/>
    </source>
</evidence>
<dbReference type="Gene3D" id="2.30.30.380">
    <property type="entry name" value="Zn-finger domain of Sec23/24"/>
    <property type="match status" value="1"/>
</dbReference>
<dbReference type="PROSITE" id="PS01358">
    <property type="entry name" value="ZF_RANBP2_1"/>
    <property type="match status" value="1"/>
</dbReference>
<feature type="compositionally biased region" description="Basic and acidic residues" evidence="4">
    <location>
        <begin position="1"/>
        <end position="19"/>
    </location>
</feature>
<sequence>MSEPSRSHGRNDGRHGRPEEMDDEMREASQRQQREWVRVDGYSMRGPVPHVHAEVRDLQRREEEKYAQLIAEKREVGRSFTLSGGSHVLGSDNTLSMAEARQRKFVREDPRLRKAEEKRQAEEEKRQARVQKEEERIRALRERQQKDAIRDQSVNDAKRLRWQAWETEQIERSPATGLATNYNDALAGAWRGQYMEYQISRTADGLYFRGPPLGQLGPLEGILKKQGDAPAEWIAELRESKRASASQPVGLMKFCLLDQDLVTTFRKVESGSWGKENRAQKMDASDEIRAPMRTNYMEKLIDTSVWQCPTCTLLNDEGLLACDACGCPADMHAQRDVDYGRPDENTSAPRLAGWLQQNGLEEYGEKLEEQGYTLEDLIEADPKDVEEMLRMIHAKPGHILRFKHALRREREGLC</sequence>
<gene>
    <name evidence="6" type="ORF">SCF082_LOCUS36585</name>
</gene>
<feature type="domain" description="RanBP2-type" evidence="5">
    <location>
        <begin position="306"/>
        <end position="325"/>
    </location>
</feature>
<dbReference type="InterPro" id="IPR001876">
    <property type="entry name" value="Znf_RanBP2"/>
</dbReference>
<reference evidence="6 7" key="1">
    <citation type="submission" date="2024-02" db="EMBL/GenBank/DDBJ databases">
        <authorList>
            <person name="Chen Y."/>
            <person name="Shah S."/>
            <person name="Dougan E. K."/>
            <person name="Thang M."/>
            <person name="Chan C."/>
        </authorList>
    </citation>
    <scope>NUCLEOTIDE SEQUENCE [LARGE SCALE GENOMIC DNA]</scope>
</reference>
<evidence type="ECO:0000256" key="4">
    <source>
        <dbReference type="SAM" id="MobiDB-lite"/>
    </source>
</evidence>
<dbReference type="Gene3D" id="1.10.150.50">
    <property type="entry name" value="Transcription Factor, Ets-1"/>
    <property type="match status" value="1"/>
</dbReference>
<evidence type="ECO:0000259" key="5">
    <source>
        <dbReference type="PROSITE" id="PS01358"/>
    </source>
</evidence>
<dbReference type="Proteomes" id="UP001642464">
    <property type="component" value="Unassembled WGS sequence"/>
</dbReference>
<proteinExistence type="predicted"/>
<accession>A0ABP0PIF2</accession>
<evidence type="ECO:0000256" key="2">
    <source>
        <dbReference type="ARBA" id="ARBA00022771"/>
    </source>
</evidence>
<protein>
    <recommendedName>
        <fullName evidence="5">RanBP2-type domain-containing protein</fullName>
    </recommendedName>
</protein>
<feature type="region of interest" description="Disordered" evidence="4">
    <location>
        <begin position="1"/>
        <end position="34"/>
    </location>
</feature>
<name>A0ABP0PIF2_9DINO</name>